<organism evidence="1 2">
    <name type="scientific">Moumouvirus australiensis</name>
    <dbReference type="NCBI Taxonomy" id="2109587"/>
    <lineage>
        <taxon>Viruses</taxon>
        <taxon>Varidnaviria</taxon>
        <taxon>Bamfordvirae</taxon>
        <taxon>Nucleocytoviricota</taxon>
        <taxon>Megaviricetes</taxon>
        <taxon>Imitervirales</taxon>
        <taxon>Mimiviridae</taxon>
        <taxon>Megamimivirinae</taxon>
        <taxon>Moumouvirus</taxon>
        <taxon>Moumouvirus australiense</taxon>
    </lineage>
</organism>
<gene>
    <name evidence="1" type="ORF">mc_35</name>
</gene>
<evidence type="ECO:0000313" key="2">
    <source>
        <dbReference type="Proteomes" id="UP000289600"/>
    </source>
</evidence>
<protein>
    <submittedName>
        <fullName evidence="1">Uncharacterized protein</fullName>
    </submittedName>
</protein>
<sequence length="105" mass="12349">MQNEDLKYTISGNTILVYYNDLKIGYVKCKQNAKSFVCTCLVPTKLIQELINWHESCDYADDFLSFNLLEYPEEISYDPPSMDWTSHKDLESSIIDLYKCWKAMQ</sequence>
<reference evidence="2" key="1">
    <citation type="submission" date="2018-01" db="EMBL/GenBank/DDBJ databases">
        <title>Testimony of 'menage a trois' revealed by the proteome of Megavirus virophage.</title>
        <authorList>
            <person name="Jeudy S."/>
            <person name="Bertaux L."/>
            <person name="Alempic J.-M."/>
            <person name="Lartigue A."/>
            <person name="Legendre M."/>
            <person name="Philippe N."/>
            <person name="Beucher L."/>
            <person name="Biondi E."/>
            <person name="Juul S."/>
            <person name="Turner D."/>
            <person name="Coute Y."/>
            <person name="Claverie J.-M."/>
            <person name="Abergel C."/>
        </authorList>
    </citation>
    <scope>NUCLEOTIDE SEQUENCE [LARGE SCALE GENOMIC DNA]</scope>
</reference>
<name>A0A2P1EKJ9_9VIRU</name>
<keyword evidence="2" id="KW-1185">Reference proteome</keyword>
<evidence type="ECO:0000313" key="1">
    <source>
        <dbReference type="EMBL" id="AVL94422.1"/>
    </source>
</evidence>
<accession>A0A2P1EKJ9</accession>
<proteinExistence type="predicted"/>
<dbReference type="Proteomes" id="UP000289600">
    <property type="component" value="Segment"/>
</dbReference>
<dbReference type="EMBL" id="MG807320">
    <property type="protein sequence ID" value="AVL94422.1"/>
    <property type="molecule type" value="Genomic_DNA"/>
</dbReference>